<dbReference type="SMART" id="SM00448">
    <property type="entry name" value="REC"/>
    <property type="match status" value="1"/>
</dbReference>
<dbReference type="PANTHER" id="PTHR44591:SF3">
    <property type="entry name" value="RESPONSE REGULATORY DOMAIN-CONTAINING PROTEIN"/>
    <property type="match status" value="1"/>
</dbReference>
<evidence type="ECO:0000259" key="3">
    <source>
        <dbReference type="PROSITE" id="PS50110"/>
    </source>
</evidence>
<evidence type="ECO:0000256" key="2">
    <source>
        <dbReference type="PROSITE-ProRule" id="PRU00169"/>
    </source>
</evidence>
<keyword evidence="5" id="KW-1185">Reference proteome</keyword>
<organism evidence="4 5">
    <name type="scientific">Azospirillum rugosum</name>
    <dbReference type="NCBI Taxonomy" id="416170"/>
    <lineage>
        <taxon>Bacteria</taxon>
        <taxon>Pseudomonadati</taxon>
        <taxon>Pseudomonadota</taxon>
        <taxon>Alphaproteobacteria</taxon>
        <taxon>Rhodospirillales</taxon>
        <taxon>Azospirillaceae</taxon>
        <taxon>Azospirillum</taxon>
    </lineage>
</organism>
<dbReference type="EMBL" id="JAGINP010000022">
    <property type="protein sequence ID" value="MBP2295457.1"/>
    <property type="molecule type" value="Genomic_DNA"/>
</dbReference>
<reference evidence="4 5" key="1">
    <citation type="submission" date="2021-03" db="EMBL/GenBank/DDBJ databases">
        <title>Genomic Encyclopedia of Type Strains, Phase III (KMG-III): the genomes of soil and plant-associated and newly described type strains.</title>
        <authorList>
            <person name="Whitman W."/>
        </authorList>
    </citation>
    <scope>NUCLEOTIDE SEQUENCE [LARGE SCALE GENOMIC DNA]</scope>
    <source>
        <strain evidence="4 5">IMMIB AFH-6</strain>
    </source>
</reference>
<comment type="caution">
    <text evidence="4">The sequence shown here is derived from an EMBL/GenBank/DDBJ whole genome shotgun (WGS) entry which is preliminary data.</text>
</comment>
<proteinExistence type="predicted"/>
<feature type="domain" description="Response regulatory" evidence="3">
    <location>
        <begin position="3"/>
        <end position="113"/>
    </location>
</feature>
<dbReference type="Pfam" id="PF00072">
    <property type="entry name" value="Response_reg"/>
    <property type="match status" value="1"/>
</dbReference>
<dbReference type="Proteomes" id="UP000781958">
    <property type="component" value="Unassembled WGS sequence"/>
</dbReference>
<dbReference type="PROSITE" id="PS50110">
    <property type="entry name" value="RESPONSE_REGULATORY"/>
    <property type="match status" value="1"/>
</dbReference>
<evidence type="ECO:0000313" key="4">
    <source>
        <dbReference type="EMBL" id="MBP2295457.1"/>
    </source>
</evidence>
<dbReference type="PANTHER" id="PTHR44591">
    <property type="entry name" value="STRESS RESPONSE REGULATOR PROTEIN 1"/>
    <property type="match status" value="1"/>
</dbReference>
<feature type="modified residue" description="4-aspartylphosphate" evidence="2">
    <location>
        <position position="52"/>
    </location>
</feature>
<accession>A0ABS4SSC4</accession>
<keyword evidence="1 2" id="KW-0597">Phosphoprotein</keyword>
<gene>
    <name evidence="4" type="ORF">J2851_005267</name>
</gene>
<evidence type="ECO:0000313" key="5">
    <source>
        <dbReference type="Proteomes" id="UP000781958"/>
    </source>
</evidence>
<dbReference type="InterPro" id="IPR050595">
    <property type="entry name" value="Bact_response_regulator"/>
</dbReference>
<evidence type="ECO:0000256" key="1">
    <source>
        <dbReference type="ARBA" id="ARBA00022553"/>
    </source>
</evidence>
<dbReference type="InterPro" id="IPR011006">
    <property type="entry name" value="CheY-like_superfamily"/>
</dbReference>
<dbReference type="RefSeq" id="WP_209769967.1">
    <property type="nucleotide sequence ID" value="NZ_JAGINP010000022.1"/>
</dbReference>
<name>A0ABS4SSC4_9PROT</name>
<dbReference type="Gene3D" id="3.40.50.2300">
    <property type="match status" value="1"/>
</dbReference>
<dbReference type="InterPro" id="IPR001789">
    <property type="entry name" value="Sig_transdc_resp-reg_receiver"/>
</dbReference>
<sequence>MTHILLVEDEVLVATLFQATLEMAGYRVTLATDGLEGLEADAQDPADAVVTDFRMPRMNGGEMLARLRQRRADLPAIIVTGYAGEVDLSAPYTAVVAKPVSPSELTRRLSLLFEDIATTKDF</sequence>
<protein>
    <submittedName>
        <fullName evidence="4">CheY-like chemotaxis protein</fullName>
    </submittedName>
</protein>
<dbReference type="SUPFAM" id="SSF52172">
    <property type="entry name" value="CheY-like"/>
    <property type="match status" value="1"/>
</dbReference>